<dbReference type="InterPro" id="IPR041203">
    <property type="entry name" value="Bact_A2M_MG5"/>
</dbReference>
<dbReference type="InterPro" id="IPR011625">
    <property type="entry name" value="A2M_N_BRD"/>
</dbReference>
<dbReference type="InterPro" id="IPR041246">
    <property type="entry name" value="Bact_MG10"/>
</dbReference>
<dbReference type="EMBL" id="CU459003">
    <property type="protein sequence ID" value="CAM74162.1"/>
    <property type="molecule type" value="Genomic_DNA"/>
</dbReference>
<dbReference type="CDD" id="cd02891">
    <property type="entry name" value="A2M_like"/>
    <property type="match status" value="1"/>
</dbReference>
<dbReference type="InterPro" id="IPR051802">
    <property type="entry name" value="YfhM-like"/>
</dbReference>
<gene>
    <name evidence="3" type="ORF">MGR_0282</name>
</gene>
<dbReference type="SMART" id="SM01419">
    <property type="entry name" value="Thiol-ester_cl"/>
    <property type="match status" value="1"/>
</dbReference>
<dbReference type="SUPFAM" id="SSF48239">
    <property type="entry name" value="Terpenoid cyclases/Protein prenyltransferases"/>
    <property type="match status" value="1"/>
</dbReference>
<dbReference type="Pfam" id="PF07703">
    <property type="entry name" value="A2M_BRD"/>
    <property type="match status" value="1"/>
</dbReference>
<dbReference type="GO" id="GO:0004866">
    <property type="term" value="F:endopeptidase inhibitor activity"/>
    <property type="evidence" value="ECO:0007669"/>
    <property type="project" value="InterPro"/>
</dbReference>
<reference evidence="3" key="1">
    <citation type="journal article" date="2007" name="J. Bacteriol.">
        <title>Comparative genome analysis of four magnetotactic bacteria reveals a complex set of group-specific genes implicated in magnetosome biomineralization and function.</title>
        <authorList>
            <person name="Richter M."/>
            <person name="Kube M."/>
            <person name="Bazylinski D.A."/>
            <person name="Lombardot T."/>
            <person name="Gloeckner F.O."/>
            <person name="Reinhardt R."/>
            <person name="Schueler D."/>
        </authorList>
    </citation>
    <scope>NUCLEOTIDE SEQUENCE</scope>
    <source>
        <strain evidence="3">MSR-1</strain>
    </source>
</reference>
<dbReference type="Gene3D" id="1.50.10.20">
    <property type="match status" value="1"/>
</dbReference>
<dbReference type="Pfam" id="PF17972">
    <property type="entry name" value="bMG5"/>
    <property type="match status" value="1"/>
</dbReference>
<dbReference type="InterPro" id="IPR001599">
    <property type="entry name" value="Macroglobln_a2"/>
</dbReference>
<dbReference type="SMART" id="SM01359">
    <property type="entry name" value="A2M_N_2"/>
    <property type="match status" value="1"/>
</dbReference>
<sequence length="1193" mass="127851">MQRGMGPTNNCNPLYGWGWFPKGREFRIFPHRDSGGRGISPSPSLGRKAPIGAFWAFNALMGPKGEEVGTGQFDVQDFVPQRVELTIGALPALLRPAQDMALDVAGRFLYGAPAAHVAGEAELTLEGDPNPFPQHKGFVWGVDGGKYAGERVTLKLADTDEAGKTRVTGALPARMDSPVPVRAVLNVALREPGGRTTSDQVMAPVALGPVALGLRPHFDGVAPQNQDSVFDVLAVDETGKTVAVDQVEYRLFRDVSTWQWYRGNGEWRYQRISKESQIAGGTLAVGADTPAQVRQSLSWGSYRLEVRKQGVVTSKAFYVGWYGQASADRPDRLKVGADRPGYAPGDKARVRVETDQGGEALLVIANERVQHVQSVTLAPGGGEIAVEMKPEWGPGAYALVTLYRPLTDKVSHAPVRAVGTVWLGLDPARRTLAVTLEAPDKIIPRQRLTVPVKVTGGDQAFVTLAAVDQGILQLTRFKTPSPTGHYLVQRRLGVGMRDDYGRLIRGLPGQGDDQGGDAMGRGLDVVPTRTVALFSGVVPVKDGIANIDLDIPDFQGELRLMAVTFDGTKLGSTERRLTVRDPVVAEMILPRFLAPGDRAAATVLLHNLSGAAGDFRLDLTSDGPVHLVEQRTETLAAGERRILSLPIRADQPGIANLGLIVSGPDNFAVSRTWPIQVRPAQAPVSVQNTVSLAAGAQEKLDGQILGAYLPGSAQVSLSLSRWQGLDVPGMLRWLDRYPYGCLEQTTSRALPLLYFNDLAAMAGTAQDANADARIQQAVDRVLTMQGVDGSFRMWGPWGDDANAWLSAFALDFLDRAAAKGFDVPEAPRALGRRWLAADAFTDSRPEVKAYAAFLLARAGKANASDLRYFFDSAPPKGAMAWAHLGAALDSVGERARAALAFDRARQALNSNPSGYKPLPYGSYVRDVFAVAAIMAEAGRSAQIPDLLAMGFQQNVQAEQTTTQDKAWILMAAAALGKNAGQVAVQVDGKAVGKGDPVAMALDVAALTRGVSIDNTGSGAIFRTLSVDGIPAQEVPAQENGVTLSKQVFSLDGQPVDLAQVKRNDRLVVVLEMNAHGKRAGDYALLDLLPAGLEAEGVIKADQPGYPWLSGITDPSMRELGDDRFIAVQTLPRYVRGPDQPEWEQGNPVHTVKLAYVVRAVGLGEFAMPAALAEHMYAPGITARTAMGRLGIVE</sequence>
<name>A4TU55_9PROT</name>
<dbReference type="Pfam" id="PF07678">
    <property type="entry name" value="TED_complement"/>
    <property type="match status" value="1"/>
</dbReference>
<evidence type="ECO:0000313" key="3">
    <source>
        <dbReference type="EMBL" id="CAM74162.1"/>
    </source>
</evidence>
<dbReference type="InterPro" id="IPR011626">
    <property type="entry name" value="Alpha-macroglobulin_TED"/>
</dbReference>
<feature type="domain" description="Alpha-2-macroglobulin" evidence="2">
    <location>
        <begin position="531"/>
        <end position="619"/>
    </location>
</feature>
<dbReference type="SMART" id="SM01360">
    <property type="entry name" value="A2M"/>
    <property type="match status" value="1"/>
</dbReference>
<dbReference type="InterPro" id="IPR041462">
    <property type="entry name" value="Bact_A2M_MG6"/>
</dbReference>
<feature type="domain" description="Alpha-2-macroglobulin bait region" evidence="1">
    <location>
        <begin position="333"/>
        <end position="474"/>
    </location>
</feature>
<dbReference type="InterPro" id="IPR008930">
    <property type="entry name" value="Terpenoid_cyclase/PrenylTrfase"/>
</dbReference>
<accession>A4TU55</accession>
<dbReference type="Pfam" id="PF17962">
    <property type="entry name" value="bMG6"/>
    <property type="match status" value="1"/>
</dbReference>
<proteinExistence type="predicted"/>
<protein>
    <submittedName>
        <fullName evidence="3">Alpha-2-macroglobulin, N-terminal:N/apple PAN</fullName>
    </submittedName>
</protein>
<dbReference type="Pfam" id="PF17973">
    <property type="entry name" value="bMG10"/>
    <property type="match status" value="1"/>
</dbReference>
<evidence type="ECO:0000259" key="2">
    <source>
        <dbReference type="SMART" id="SM01360"/>
    </source>
</evidence>
<dbReference type="InterPro" id="IPR047565">
    <property type="entry name" value="Alpha-macroglob_thiol-ester_cl"/>
</dbReference>
<dbReference type="PANTHER" id="PTHR40094:SF1">
    <property type="entry name" value="UBIQUITIN DOMAIN-CONTAINING PROTEIN"/>
    <property type="match status" value="1"/>
</dbReference>
<dbReference type="AlphaFoldDB" id="A4TU55"/>
<organism evidence="3">
    <name type="scientific">Magnetospirillum gryphiswaldense</name>
    <dbReference type="NCBI Taxonomy" id="55518"/>
    <lineage>
        <taxon>Bacteria</taxon>
        <taxon>Pseudomonadati</taxon>
        <taxon>Pseudomonadota</taxon>
        <taxon>Alphaproteobacteria</taxon>
        <taxon>Rhodospirillales</taxon>
        <taxon>Rhodospirillaceae</taxon>
        <taxon>Magnetospirillum</taxon>
    </lineage>
</organism>
<evidence type="ECO:0000259" key="1">
    <source>
        <dbReference type="SMART" id="SM01359"/>
    </source>
</evidence>
<dbReference type="GO" id="GO:0005615">
    <property type="term" value="C:extracellular space"/>
    <property type="evidence" value="ECO:0007669"/>
    <property type="project" value="InterPro"/>
</dbReference>
<dbReference type="PANTHER" id="PTHR40094">
    <property type="entry name" value="ALPHA-2-MACROGLOBULIN HOMOLOG"/>
    <property type="match status" value="1"/>
</dbReference>
<dbReference type="Pfam" id="PF00207">
    <property type="entry name" value="A2M"/>
    <property type="match status" value="1"/>
</dbReference>